<dbReference type="GO" id="GO:0030170">
    <property type="term" value="F:pyridoxal phosphate binding"/>
    <property type="evidence" value="ECO:0007669"/>
    <property type="project" value="UniProtKB-UniRule"/>
</dbReference>
<comment type="cofactor">
    <cofactor evidence="1 12 13 14">
        <name>pyridoxal 5'-phosphate</name>
        <dbReference type="ChEBI" id="CHEBI:597326"/>
    </cofactor>
</comment>
<gene>
    <name evidence="12" type="primary">lysA</name>
    <name evidence="16" type="ORF">bsdtw1_00187</name>
</gene>
<dbReference type="InterPro" id="IPR002986">
    <property type="entry name" value="DAP_deCOOHase_LysA"/>
</dbReference>
<keyword evidence="6 12" id="KW-0456">Lyase</keyword>
<comment type="pathway">
    <text evidence="8 12 14">Amino-acid biosynthesis; L-lysine biosynthesis via DAP pathway; L-lysine from DL-2,6-diaminopimelate: step 1/1.</text>
</comment>
<dbReference type="Pfam" id="PF02784">
    <property type="entry name" value="Orn_Arg_deC_N"/>
    <property type="match status" value="1"/>
</dbReference>
<feature type="binding site" evidence="12">
    <location>
        <position position="247"/>
    </location>
    <ligand>
        <name>pyridoxal 5'-phosphate</name>
        <dbReference type="ChEBI" id="CHEBI:597326"/>
    </ligand>
</feature>
<dbReference type="CDD" id="cd06828">
    <property type="entry name" value="PLPDE_III_DapDC"/>
    <property type="match status" value="1"/>
</dbReference>
<feature type="binding site" evidence="12">
    <location>
        <position position="329"/>
    </location>
    <ligand>
        <name>substrate</name>
    </ligand>
</feature>
<feature type="binding site" evidence="12">
    <location>
        <position position="389"/>
    </location>
    <ligand>
        <name>substrate</name>
    </ligand>
</feature>
<dbReference type="SUPFAM" id="SSF51419">
    <property type="entry name" value="PLP-binding barrel"/>
    <property type="match status" value="1"/>
</dbReference>
<dbReference type="InterPro" id="IPR022644">
    <property type="entry name" value="De-COase2_N"/>
</dbReference>
<evidence type="ECO:0000256" key="3">
    <source>
        <dbReference type="ARBA" id="ARBA00022793"/>
    </source>
</evidence>
<evidence type="ECO:0000256" key="14">
    <source>
        <dbReference type="RuleBase" id="RU003738"/>
    </source>
</evidence>
<dbReference type="AlphaFoldDB" id="A0A6V8SC46"/>
<dbReference type="FunFam" id="2.40.37.10:FF:000003">
    <property type="entry name" value="Diaminopimelate decarboxylase"/>
    <property type="match status" value="1"/>
</dbReference>
<evidence type="ECO:0000259" key="15">
    <source>
        <dbReference type="Pfam" id="PF02784"/>
    </source>
</evidence>
<accession>A0A6V8SC46</accession>
<evidence type="ECO:0000256" key="5">
    <source>
        <dbReference type="ARBA" id="ARBA00023154"/>
    </source>
</evidence>
<sequence length="430" mass="47794">MKLFGSMNIDENVLSINGVRATELAEKYSTPLYVFDENLIRQNCREYYNGFNCENRNNRVAYAGKAFLTLAMCRIIKDENLYLDVVSGGELFTAYKSGFPLEKVYFHGNNKTIDEIELGIDLGVGTFVADNEMEIELIDKIARKHNKKQRIYLRITPGIEAHTHEYIKTGQLDSKFGFAYIGDNVLNVVNKVLSLQNVELSGLHCHIGSQIFDITPYEDATEIMLTIIKDIYNATGYLIKELDLGGGFGIYYNSDDEPKPASEYCAAILSKADQVCEDLGLDMPILTIEPGRSIVGNAGITLYKVGSIKEVPSIRKYISVDGGMTDNIRPALYNAEYESIVANKVNSDELEDVTVAGKCCESGDILINNIRLPKVQTGDLLAIMSTGAYGYSMANNYNKVPKAAVVMIKDGEDRLVCKRETYADVISNEI</sequence>
<dbReference type="SUPFAM" id="SSF50621">
    <property type="entry name" value="Alanine racemase C-terminal domain-like"/>
    <property type="match status" value="1"/>
</dbReference>
<dbReference type="EMBL" id="BLZR01000001">
    <property type="protein sequence ID" value="GFP74142.1"/>
    <property type="molecule type" value="Genomic_DNA"/>
</dbReference>
<dbReference type="GO" id="GO:0008836">
    <property type="term" value="F:diaminopimelate decarboxylase activity"/>
    <property type="evidence" value="ECO:0007669"/>
    <property type="project" value="UniProtKB-UniRule"/>
</dbReference>
<evidence type="ECO:0000256" key="1">
    <source>
        <dbReference type="ARBA" id="ARBA00001933"/>
    </source>
</evidence>
<dbReference type="NCBIfam" id="TIGR01048">
    <property type="entry name" value="lysA"/>
    <property type="match status" value="1"/>
</dbReference>
<feature type="binding site" evidence="12">
    <location>
        <begin position="289"/>
        <end position="292"/>
    </location>
    <ligand>
        <name>pyridoxal 5'-phosphate</name>
        <dbReference type="ChEBI" id="CHEBI:597326"/>
    </ligand>
</feature>
<comment type="similarity">
    <text evidence="9 12">Belongs to the Orn/Lys/Arg decarboxylase class-II family. LysA subfamily.</text>
</comment>
<keyword evidence="3 12" id="KW-0210">Decarboxylase</keyword>
<evidence type="ECO:0000313" key="17">
    <source>
        <dbReference type="Proteomes" id="UP000580568"/>
    </source>
</evidence>
<keyword evidence="2 12" id="KW-0028">Amino-acid biosynthesis</keyword>
<dbReference type="RefSeq" id="WP_183275725.1">
    <property type="nucleotide sequence ID" value="NZ_BLZR01000001.1"/>
</dbReference>
<evidence type="ECO:0000256" key="10">
    <source>
        <dbReference type="ARBA" id="ARBA00066427"/>
    </source>
</evidence>
<dbReference type="FunFam" id="3.20.20.10:FF:000003">
    <property type="entry name" value="Diaminopimelate decarboxylase"/>
    <property type="match status" value="1"/>
</dbReference>
<dbReference type="Gene3D" id="3.20.20.10">
    <property type="entry name" value="Alanine racemase"/>
    <property type="match status" value="1"/>
</dbReference>
<comment type="function">
    <text evidence="12">Specifically catalyzes the decarboxylation of meso-diaminopimelate (meso-DAP) to L-lysine.</text>
</comment>
<dbReference type="HAMAP" id="MF_02120">
    <property type="entry name" value="LysA"/>
    <property type="match status" value="1"/>
</dbReference>
<evidence type="ECO:0000256" key="12">
    <source>
        <dbReference type="HAMAP-Rule" id="MF_02120"/>
    </source>
</evidence>
<proteinExistence type="inferred from homology"/>
<feature type="binding site" evidence="12">
    <location>
        <position position="333"/>
    </location>
    <ligand>
        <name>substrate</name>
    </ligand>
</feature>
<comment type="caution">
    <text evidence="16">The sequence shown here is derived from an EMBL/GenBank/DDBJ whole genome shotgun (WGS) entry which is preliminary data.</text>
</comment>
<feature type="domain" description="Orn/DAP/Arg decarboxylase 2 N-terminal" evidence="15">
    <location>
        <begin position="40"/>
        <end position="295"/>
    </location>
</feature>
<protein>
    <recommendedName>
        <fullName evidence="11 12">Diaminopimelate decarboxylase</fullName>
        <shortName evidence="12">DAP decarboxylase</shortName>
        <shortName evidence="12">DAPDC</shortName>
        <ecNumber evidence="10 12">4.1.1.20</ecNumber>
    </recommendedName>
</protein>
<evidence type="ECO:0000256" key="2">
    <source>
        <dbReference type="ARBA" id="ARBA00022605"/>
    </source>
</evidence>
<evidence type="ECO:0000256" key="7">
    <source>
        <dbReference type="ARBA" id="ARBA00050464"/>
    </source>
</evidence>
<dbReference type="PANTHER" id="PTHR43727">
    <property type="entry name" value="DIAMINOPIMELATE DECARBOXYLASE"/>
    <property type="match status" value="1"/>
</dbReference>
<keyword evidence="17" id="KW-1185">Reference proteome</keyword>
<dbReference type="GO" id="GO:0009089">
    <property type="term" value="P:lysine biosynthetic process via diaminopimelate"/>
    <property type="evidence" value="ECO:0007669"/>
    <property type="project" value="UniProtKB-UniRule"/>
</dbReference>
<organism evidence="16 17">
    <name type="scientific">Clostridium fungisolvens</name>
    <dbReference type="NCBI Taxonomy" id="1604897"/>
    <lineage>
        <taxon>Bacteria</taxon>
        <taxon>Bacillati</taxon>
        <taxon>Bacillota</taxon>
        <taxon>Clostridia</taxon>
        <taxon>Eubacteriales</taxon>
        <taxon>Clostridiaceae</taxon>
        <taxon>Clostridium</taxon>
    </lineage>
</organism>
<feature type="binding site" evidence="12">
    <location>
        <position position="389"/>
    </location>
    <ligand>
        <name>pyridoxal 5'-phosphate</name>
        <dbReference type="ChEBI" id="CHEBI:597326"/>
    </ligand>
</feature>
<dbReference type="PANTHER" id="PTHR43727:SF2">
    <property type="entry name" value="GROUP IV DECARBOXYLASE"/>
    <property type="match status" value="1"/>
</dbReference>
<keyword evidence="4 12" id="KW-0663">Pyridoxal phosphate</keyword>
<dbReference type="InterPro" id="IPR000183">
    <property type="entry name" value="Orn/DAP/Arg_de-COase"/>
</dbReference>
<feature type="binding site" evidence="12">
    <location>
        <position position="292"/>
    </location>
    <ligand>
        <name>substrate</name>
    </ligand>
</feature>
<evidence type="ECO:0000256" key="11">
    <source>
        <dbReference type="ARBA" id="ARBA00074972"/>
    </source>
</evidence>
<name>A0A6V8SC46_9CLOT</name>
<dbReference type="PROSITE" id="PS00879">
    <property type="entry name" value="ODR_DC_2_2"/>
    <property type="match status" value="1"/>
</dbReference>
<comment type="subunit">
    <text evidence="12">Homodimer.</text>
</comment>
<evidence type="ECO:0000313" key="16">
    <source>
        <dbReference type="EMBL" id="GFP74142.1"/>
    </source>
</evidence>
<dbReference type="PRINTS" id="PR01179">
    <property type="entry name" value="ODADCRBXLASE"/>
</dbReference>
<comment type="catalytic activity">
    <reaction evidence="7 12 14">
        <text>meso-2,6-diaminopimelate + H(+) = L-lysine + CO2</text>
        <dbReference type="Rhea" id="RHEA:15101"/>
        <dbReference type="ChEBI" id="CHEBI:15378"/>
        <dbReference type="ChEBI" id="CHEBI:16526"/>
        <dbReference type="ChEBI" id="CHEBI:32551"/>
        <dbReference type="ChEBI" id="CHEBI:57791"/>
        <dbReference type="EC" id="4.1.1.20"/>
    </reaction>
</comment>
<evidence type="ECO:0000256" key="8">
    <source>
        <dbReference type="ARBA" id="ARBA00060643"/>
    </source>
</evidence>
<evidence type="ECO:0000256" key="9">
    <source>
        <dbReference type="ARBA" id="ARBA00060983"/>
    </source>
</evidence>
<dbReference type="Proteomes" id="UP000580568">
    <property type="component" value="Unassembled WGS sequence"/>
</dbReference>
<dbReference type="PRINTS" id="PR01181">
    <property type="entry name" value="DAPDCRBXLASE"/>
</dbReference>
<feature type="modified residue" description="N6-(pyridoxal phosphate)lysine" evidence="12 13">
    <location>
        <position position="65"/>
    </location>
</feature>
<dbReference type="InterPro" id="IPR029066">
    <property type="entry name" value="PLP-binding_barrel"/>
</dbReference>
<dbReference type="UniPathway" id="UPA00034">
    <property type="reaction ID" value="UER00027"/>
</dbReference>
<dbReference type="InterPro" id="IPR022657">
    <property type="entry name" value="De-COase2_CS"/>
</dbReference>
<feature type="active site" description="Proton donor" evidence="13">
    <location>
        <position position="360"/>
    </location>
</feature>
<feature type="binding site" evidence="12">
    <location>
        <position position="361"/>
    </location>
    <ligand>
        <name>substrate</name>
    </ligand>
</feature>
<dbReference type="InterPro" id="IPR009006">
    <property type="entry name" value="Ala_racemase/Decarboxylase_C"/>
</dbReference>
<dbReference type="Gene3D" id="2.40.37.10">
    <property type="entry name" value="Lyase, Ornithine Decarboxylase, Chain A, domain 1"/>
    <property type="match status" value="1"/>
</dbReference>
<reference evidence="16 17" key="1">
    <citation type="submission" date="2020-07" db="EMBL/GenBank/DDBJ databases">
        <title>A new beta-1,3-glucan-decomposing anaerobic bacterium isolated from anoxic soil subjected to biological soil disinfestation.</title>
        <authorList>
            <person name="Ueki A."/>
            <person name="Tonouchi A."/>
        </authorList>
    </citation>
    <scope>NUCLEOTIDE SEQUENCE [LARGE SCALE GENOMIC DNA]</scope>
    <source>
        <strain evidence="16 17">TW1</strain>
    </source>
</reference>
<evidence type="ECO:0000256" key="4">
    <source>
        <dbReference type="ARBA" id="ARBA00022898"/>
    </source>
</evidence>
<keyword evidence="5 12" id="KW-0457">Lysine biosynthesis</keyword>
<evidence type="ECO:0000256" key="13">
    <source>
        <dbReference type="PIRSR" id="PIRSR600183-50"/>
    </source>
</evidence>
<dbReference type="EC" id="4.1.1.20" evidence="10 12"/>
<evidence type="ECO:0000256" key="6">
    <source>
        <dbReference type="ARBA" id="ARBA00023239"/>
    </source>
</evidence>